<proteinExistence type="inferred from homology"/>
<dbReference type="GO" id="GO:0016020">
    <property type="term" value="C:membrane"/>
    <property type="evidence" value="ECO:0007669"/>
    <property type="project" value="UniProtKB-SubCell"/>
</dbReference>
<evidence type="ECO:0000256" key="2">
    <source>
        <dbReference type="ARBA" id="ARBA00005241"/>
    </source>
</evidence>
<reference evidence="8 9" key="1">
    <citation type="journal article" date="2019" name="Sci. Rep.">
        <title>Orb-weaving spider Araneus ventricosus genome elucidates the spidroin gene catalogue.</title>
        <authorList>
            <person name="Kono N."/>
            <person name="Nakamura H."/>
            <person name="Ohtoshi R."/>
            <person name="Moran D.A.P."/>
            <person name="Shinohara A."/>
            <person name="Yoshida Y."/>
            <person name="Fujiwara M."/>
            <person name="Mori M."/>
            <person name="Tomita M."/>
            <person name="Arakawa K."/>
        </authorList>
    </citation>
    <scope>NUCLEOTIDE SEQUENCE [LARGE SCALE GENOMIC DNA]</scope>
</reference>
<dbReference type="PANTHER" id="PTHR16172:SF30">
    <property type="entry name" value="SUGAR BABY, ISOFORM C"/>
    <property type="match status" value="1"/>
</dbReference>
<feature type="transmembrane region" description="Helical" evidence="6">
    <location>
        <begin position="284"/>
        <end position="304"/>
    </location>
</feature>
<feature type="transmembrane region" description="Helical" evidence="6">
    <location>
        <begin position="397"/>
        <end position="415"/>
    </location>
</feature>
<feature type="transmembrane region" description="Helical" evidence="6">
    <location>
        <begin position="17"/>
        <end position="35"/>
    </location>
</feature>
<dbReference type="SUPFAM" id="SSF103473">
    <property type="entry name" value="MFS general substrate transporter"/>
    <property type="match status" value="2"/>
</dbReference>
<feature type="domain" description="Major facilitator superfamily associated" evidence="7">
    <location>
        <begin position="13"/>
        <end position="483"/>
    </location>
</feature>
<feature type="transmembrane region" description="Helical" evidence="6">
    <location>
        <begin position="325"/>
        <end position="347"/>
    </location>
</feature>
<comment type="similarity">
    <text evidence="2">Belongs to the major facilitator superfamily. MFSD6 family.</text>
</comment>
<dbReference type="AlphaFoldDB" id="A0A4Y2LFN0"/>
<evidence type="ECO:0000313" key="9">
    <source>
        <dbReference type="Proteomes" id="UP000499080"/>
    </source>
</evidence>
<keyword evidence="5 6" id="KW-0472">Membrane</keyword>
<evidence type="ECO:0000313" key="8">
    <source>
        <dbReference type="EMBL" id="GBN13412.1"/>
    </source>
</evidence>
<dbReference type="InterPro" id="IPR036259">
    <property type="entry name" value="MFS_trans_sf"/>
</dbReference>
<dbReference type="EMBL" id="BGPR01005784">
    <property type="protein sequence ID" value="GBN13412.1"/>
    <property type="molecule type" value="Genomic_DNA"/>
</dbReference>
<feature type="transmembrane region" description="Helical" evidence="6">
    <location>
        <begin position="483"/>
        <end position="504"/>
    </location>
</feature>
<feature type="transmembrane region" description="Helical" evidence="6">
    <location>
        <begin position="75"/>
        <end position="94"/>
    </location>
</feature>
<sequence length="526" mass="58168">MEKLQVNRRLLPVKVHYFLYNGALAGVIAFISVYAKQLGISAEAIGVIFASVSSFTVVSRPLLGSLVDHFQKLKLVLVSLVLINFAADLGMNFIPQPASTSVDTVNNSLICHQNISYNIRFRTDICGWNTTFCDSDCIFSCRRCESNRTSCIDKSLTDRVSTSSNSELPSSESRNCIEQVLSGCNDSVMEHCSEWLKDSKEDGSESPLLQLCMMTLLTVVMYICMGSLASLSDAACFNALEDRPELYGKQRMWGTMGWGSFAFLAGYLNQLATGSSSKYNYSAGFYMSIVLFLLDLLVISKLKLENAKTSKHIFKDVGSLIIKPRIILFLLQVLSVGIFRGLSSYYVFWYLRTLNASQMVLGCASAVLCFLGELPFFFLSGWIITKIGHMNTFIVSYLSYGIKFLSYSYIINPWWSLLIEVLQGPCYGSLYAAMTSYAKIVSPEGTEATVQGIASGTLEGLGVAAGCLLGGYGFQNFGGRETFFWIGVIAFVLGIVNCAINIVLSYRRTDHKNEIPELKKSLNAQR</sequence>
<evidence type="ECO:0000256" key="3">
    <source>
        <dbReference type="ARBA" id="ARBA00022692"/>
    </source>
</evidence>
<feature type="transmembrane region" description="Helical" evidence="6">
    <location>
        <begin position="359"/>
        <end position="385"/>
    </location>
</feature>
<keyword evidence="9" id="KW-1185">Reference proteome</keyword>
<evidence type="ECO:0000256" key="5">
    <source>
        <dbReference type="ARBA" id="ARBA00023136"/>
    </source>
</evidence>
<feature type="transmembrane region" description="Helical" evidence="6">
    <location>
        <begin position="208"/>
        <end position="231"/>
    </location>
</feature>
<dbReference type="OrthoDB" id="515887at2759"/>
<dbReference type="Gene3D" id="1.20.1250.20">
    <property type="entry name" value="MFS general substrate transporter like domains"/>
    <property type="match status" value="3"/>
</dbReference>
<dbReference type="Proteomes" id="UP000499080">
    <property type="component" value="Unassembled WGS sequence"/>
</dbReference>
<feature type="transmembrane region" description="Helical" evidence="6">
    <location>
        <begin position="252"/>
        <end position="272"/>
    </location>
</feature>
<evidence type="ECO:0000256" key="4">
    <source>
        <dbReference type="ARBA" id="ARBA00022989"/>
    </source>
</evidence>
<keyword evidence="3 6" id="KW-0812">Transmembrane</keyword>
<evidence type="ECO:0000256" key="6">
    <source>
        <dbReference type="SAM" id="Phobius"/>
    </source>
</evidence>
<accession>A0A4Y2LFN0</accession>
<organism evidence="8 9">
    <name type="scientific">Araneus ventricosus</name>
    <name type="common">Orbweaver spider</name>
    <name type="synonym">Epeira ventricosa</name>
    <dbReference type="NCBI Taxonomy" id="182803"/>
    <lineage>
        <taxon>Eukaryota</taxon>
        <taxon>Metazoa</taxon>
        <taxon>Ecdysozoa</taxon>
        <taxon>Arthropoda</taxon>
        <taxon>Chelicerata</taxon>
        <taxon>Arachnida</taxon>
        <taxon>Araneae</taxon>
        <taxon>Araneomorphae</taxon>
        <taxon>Entelegynae</taxon>
        <taxon>Araneoidea</taxon>
        <taxon>Araneidae</taxon>
        <taxon>Araneus</taxon>
    </lineage>
</organism>
<dbReference type="InterPro" id="IPR024989">
    <property type="entry name" value="MFS_assoc_dom"/>
</dbReference>
<evidence type="ECO:0000259" key="7">
    <source>
        <dbReference type="Pfam" id="PF12832"/>
    </source>
</evidence>
<dbReference type="PANTHER" id="PTHR16172">
    <property type="entry name" value="MAJOR FACILITATOR SUPERFAMILY DOMAIN-CONTAINING PROTEIN 6-LIKE"/>
    <property type="match status" value="1"/>
</dbReference>
<dbReference type="InterPro" id="IPR051717">
    <property type="entry name" value="MFS_MFSD6"/>
</dbReference>
<comment type="subcellular location">
    <subcellularLocation>
        <location evidence="1">Membrane</location>
        <topology evidence="1">Multi-pass membrane protein</topology>
    </subcellularLocation>
</comment>
<name>A0A4Y2LFN0_ARAVE</name>
<evidence type="ECO:0000256" key="1">
    <source>
        <dbReference type="ARBA" id="ARBA00004141"/>
    </source>
</evidence>
<keyword evidence="4 6" id="KW-1133">Transmembrane helix</keyword>
<comment type="caution">
    <text evidence="8">The sequence shown here is derived from an EMBL/GenBank/DDBJ whole genome shotgun (WGS) entry which is preliminary data.</text>
</comment>
<protein>
    <recommendedName>
        <fullName evidence="7">Major facilitator superfamily associated domain-containing protein</fullName>
    </recommendedName>
</protein>
<feature type="transmembrane region" description="Helical" evidence="6">
    <location>
        <begin position="41"/>
        <end position="63"/>
    </location>
</feature>
<dbReference type="Pfam" id="PF12832">
    <property type="entry name" value="MFS_1_like"/>
    <property type="match status" value="1"/>
</dbReference>
<gene>
    <name evidence="8" type="ORF">AVEN_270056_1</name>
</gene>